<name>W0LK61_9GAMM</name>
<dbReference type="Proteomes" id="UP000019030">
    <property type="component" value="Chromosome"/>
</dbReference>
<dbReference type="SMART" id="SM00421">
    <property type="entry name" value="HTH_LUXR"/>
    <property type="match status" value="1"/>
</dbReference>
<feature type="domain" description="HTH luxR-type" evidence="2">
    <location>
        <begin position="92"/>
        <end position="157"/>
    </location>
</feature>
<dbReference type="KEGG" id="sfo:Z042_08700"/>
<evidence type="ECO:0000256" key="1">
    <source>
        <dbReference type="ARBA" id="ARBA00023125"/>
    </source>
</evidence>
<keyword evidence="4" id="KW-1185">Reference proteome</keyword>
<dbReference type="InterPro" id="IPR036388">
    <property type="entry name" value="WH-like_DNA-bd_sf"/>
</dbReference>
<dbReference type="EMBL" id="CP007044">
    <property type="protein sequence ID" value="AHG22722.2"/>
    <property type="molecule type" value="Genomic_DNA"/>
</dbReference>
<dbReference type="InterPro" id="IPR016032">
    <property type="entry name" value="Sig_transdc_resp-reg_C-effctor"/>
</dbReference>
<dbReference type="InterPro" id="IPR000792">
    <property type="entry name" value="Tscrpt_reg_LuxR_C"/>
</dbReference>
<dbReference type="GO" id="GO:0003677">
    <property type="term" value="F:DNA binding"/>
    <property type="evidence" value="ECO:0007669"/>
    <property type="project" value="UniProtKB-KW"/>
</dbReference>
<dbReference type="AlphaFoldDB" id="W0LK61"/>
<proteinExistence type="predicted"/>
<dbReference type="GO" id="GO:0006355">
    <property type="term" value="P:regulation of DNA-templated transcription"/>
    <property type="evidence" value="ECO:0007669"/>
    <property type="project" value="InterPro"/>
</dbReference>
<reference evidence="3 4" key="2">
    <citation type="submission" date="2015-03" db="EMBL/GenBank/DDBJ databases">
        <authorList>
            <person name="Chan K.-G."/>
        </authorList>
    </citation>
    <scope>NUCLEOTIDE SEQUENCE [LARGE SCALE GENOMIC DNA]</scope>
    <source>
        <strain evidence="3 4">RB-25</strain>
    </source>
</reference>
<reference evidence="3 4" key="1">
    <citation type="submission" date="2014-01" db="EMBL/GenBank/DDBJ databases">
        <title>Isolation of Serratia multitudinisentens RB-25 from Ex-Landfill site.</title>
        <authorList>
            <person name="Robson E.H.J."/>
        </authorList>
    </citation>
    <scope>NUCLEOTIDE SEQUENCE [LARGE SCALE GENOMIC DNA]</scope>
    <source>
        <strain evidence="3 4">RB-25</strain>
    </source>
</reference>
<dbReference type="HOGENOM" id="CLU_1642556_0_0_6"/>
<gene>
    <name evidence="3" type="ORF">Z042_08700</name>
</gene>
<keyword evidence="1" id="KW-0238">DNA-binding</keyword>
<dbReference type="SUPFAM" id="SSF46894">
    <property type="entry name" value="C-terminal effector domain of the bipartite response regulators"/>
    <property type="match status" value="1"/>
</dbReference>
<dbReference type="Gene3D" id="1.10.10.10">
    <property type="entry name" value="Winged helix-like DNA-binding domain superfamily/Winged helix DNA-binding domain"/>
    <property type="match status" value="1"/>
</dbReference>
<evidence type="ECO:0000313" key="3">
    <source>
        <dbReference type="EMBL" id="AHG22722.2"/>
    </source>
</evidence>
<organism evidence="3 4">
    <name type="scientific">Chania multitudinisentens RB-25</name>
    <dbReference type="NCBI Taxonomy" id="1441930"/>
    <lineage>
        <taxon>Bacteria</taxon>
        <taxon>Pseudomonadati</taxon>
        <taxon>Pseudomonadota</taxon>
        <taxon>Gammaproteobacteria</taxon>
        <taxon>Enterobacterales</taxon>
        <taxon>Yersiniaceae</taxon>
        <taxon>Chania</taxon>
    </lineage>
</organism>
<sequence>MRYLKIDLFILELHANARNLSELLRFFVDELHRFSPKSKVIIMVPKYLTAPLITYFSRVKNVYAVLDNAAPLDTVRSHLMACLQCSDNMASSSSLASPLSPQELNVLDSLLKGVSALDIAKKRRVHYKTVSSQKRSALHKLGLPSLNFLLKKPDSKMRPFS</sequence>
<protein>
    <recommendedName>
        <fullName evidence="2">HTH luxR-type domain-containing protein</fullName>
    </recommendedName>
</protein>
<dbReference type="PROSITE" id="PS50043">
    <property type="entry name" value="HTH_LUXR_2"/>
    <property type="match status" value="1"/>
</dbReference>
<evidence type="ECO:0000313" key="4">
    <source>
        <dbReference type="Proteomes" id="UP000019030"/>
    </source>
</evidence>
<evidence type="ECO:0000259" key="2">
    <source>
        <dbReference type="PROSITE" id="PS50043"/>
    </source>
</evidence>
<dbReference type="STRING" id="1441930.Z042_08700"/>
<accession>W0LK61</accession>
<dbReference type="Pfam" id="PF00196">
    <property type="entry name" value="GerE"/>
    <property type="match status" value="1"/>
</dbReference>